<proteinExistence type="predicted"/>
<dbReference type="SMART" id="SM00226">
    <property type="entry name" value="LMWPc"/>
    <property type="match status" value="1"/>
</dbReference>
<evidence type="ECO:0000259" key="2">
    <source>
        <dbReference type="SMART" id="SM00226"/>
    </source>
</evidence>
<accession>A0ABW4Q728</accession>
<reference evidence="4" key="1">
    <citation type="journal article" date="2019" name="Int. J. Syst. Evol. Microbiol.">
        <title>The Global Catalogue of Microorganisms (GCM) 10K type strain sequencing project: providing services to taxonomists for standard genome sequencing and annotation.</title>
        <authorList>
            <consortium name="The Broad Institute Genomics Platform"/>
            <consortium name="The Broad Institute Genome Sequencing Center for Infectious Disease"/>
            <person name="Wu L."/>
            <person name="Ma J."/>
        </authorList>
    </citation>
    <scope>NUCLEOTIDE SEQUENCE [LARGE SCALE GENOMIC DNA]</scope>
    <source>
        <strain evidence="4">JCM 11496</strain>
    </source>
</reference>
<keyword evidence="4" id="KW-1185">Reference proteome</keyword>
<dbReference type="InterPro" id="IPR023485">
    <property type="entry name" value="Ptyr_pPase"/>
</dbReference>
<feature type="domain" description="Phosphotyrosine protein phosphatase I" evidence="2">
    <location>
        <begin position="14"/>
        <end position="142"/>
    </location>
</feature>
<evidence type="ECO:0000313" key="4">
    <source>
        <dbReference type="Proteomes" id="UP001597307"/>
    </source>
</evidence>
<dbReference type="Pfam" id="PF01451">
    <property type="entry name" value="LMWPc"/>
    <property type="match status" value="1"/>
</dbReference>
<name>A0ABW4Q728_9MICC</name>
<dbReference type="PANTHER" id="PTHR43428">
    <property type="entry name" value="ARSENATE REDUCTASE"/>
    <property type="match status" value="1"/>
</dbReference>
<dbReference type="SUPFAM" id="SSF52788">
    <property type="entry name" value="Phosphotyrosine protein phosphatases I"/>
    <property type="match status" value="1"/>
</dbReference>
<organism evidence="3 4">
    <name type="scientific">Arthrobacter flavus</name>
    <dbReference type="NCBI Taxonomy" id="95172"/>
    <lineage>
        <taxon>Bacteria</taxon>
        <taxon>Bacillati</taxon>
        <taxon>Actinomycetota</taxon>
        <taxon>Actinomycetes</taxon>
        <taxon>Micrococcales</taxon>
        <taxon>Micrococcaceae</taxon>
        <taxon>Arthrobacter</taxon>
    </lineage>
</organism>
<evidence type="ECO:0000313" key="3">
    <source>
        <dbReference type="EMBL" id="MFD1846499.1"/>
    </source>
</evidence>
<gene>
    <name evidence="3" type="ORF">ACFSFX_07810</name>
</gene>
<dbReference type="Gene3D" id="3.40.50.2300">
    <property type="match status" value="1"/>
</dbReference>
<comment type="caution">
    <text evidence="3">The sequence shown here is derived from an EMBL/GenBank/DDBJ whole genome shotgun (WGS) entry which is preliminary data.</text>
</comment>
<dbReference type="InterPro" id="IPR036196">
    <property type="entry name" value="Ptyr_pPase_sf"/>
</dbReference>
<dbReference type="RefSeq" id="WP_343878665.1">
    <property type="nucleotide sequence ID" value="NZ_BAAAIJ010000023.1"/>
</dbReference>
<evidence type="ECO:0000256" key="1">
    <source>
        <dbReference type="ARBA" id="ARBA00022849"/>
    </source>
</evidence>
<dbReference type="EMBL" id="JBHUGA010000019">
    <property type="protein sequence ID" value="MFD1846499.1"/>
    <property type="molecule type" value="Genomic_DNA"/>
</dbReference>
<dbReference type="Proteomes" id="UP001597307">
    <property type="component" value="Unassembled WGS sequence"/>
</dbReference>
<sequence>MTDPNGSTQVHLKPSVLFVCVKNGGKSQMAAGLMRLEAGDGISVSSAGTKPGTAINALSAEVLADLGVDISAEQPTLLTETDMRAAGLVVVLGGEAKVPAVQGVEVETWETDEPSLRGIEGRDRMELVRDDIHARVKVLKERLISLS</sequence>
<keyword evidence="1" id="KW-0059">Arsenical resistance</keyword>
<dbReference type="PANTHER" id="PTHR43428:SF1">
    <property type="entry name" value="ARSENATE REDUCTASE"/>
    <property type="match status" value="1"/>
</dbReference>
<protein>
    <submittedName>
        <fullName evidence="3">Low molecular weight phosphatase family protein</fullName>
    </submittedName>
</protein>